<dbReference type="InterPro" id="IPR020287">
    <property type="entry name" value="Tail_sheath_C"/>
</dbReference>
<sequence length="496" mass="55282">MTNYSTPGVYIEEKNAFGTSVPAIATAVTAFVGYTEKAEKNNKSLTNLPTRITSIEEFETLFGGRFQNDYLLEESDKDGILFESVRYKLIPNHAPFYLYDALKQYFINGGKVAFIVSVGNYTKDGEIQKVNVNRIGKGFEQLKSFQEPTLLVAVDQLALEAKKAQSVHQKMLAHCAGEQNRFSILDVPEGNTNRYASDVDAVENFREGIGNVGLAYGAVYYPWIETVVYQSTDFTYENFGNIEKLQELLLKEAESIHPNKKAIEEVSKQIQKISKDGYDEALHFLIQGISPLYNKLLEELARTSNIQPTAGSIAGMMSRVDDARGVWKAPANEGLVGVSDVTFKMNNQDQEDLNVNLFGKSINAIRNFKGEGVLVWGARTLDGNSQDWKYVNVRRTMIFLEQSIKNAIKRFVFEPNTALTWLSVKSSIETFLTEVWRAGGVVGAIEGQAFQVNVGLGSTMSPQDVLEGKMKISVKVAVSRPAEFIVITFEQKVQES</sequence>
<comment type="similarity">
    <text evidence="1">Belongs to the myoviridae tail sheath protein family.</text>
</comment>
<dbReference type="EMBL" id="JRYR02000001">
    <property type="protein sequence ID" value="OHX64961.1"/>
    <property type="molecule type" value="Genomic_DNA"/>
</dbReference>
<evidence type="ECO:0000313" key="5">
    <source>
        <dbReference type="Proteomes" id="UP000179797"/>
    </source>
</evidence>
<evidence type="ECO:0000313" key="4">
    <source>
        <dbReference type="EMBL" id="OHX64961.1"/>
    </source>
</evidence>
<dbReference type="PANTHER" id="PTHR35861:SF1">
    <property type="entry name" value="PHAGE TAIL SHEATH PROTEIN"/>
    <property type="match status" value="1"/>
</dbReference>
<feature type="domain" description="Tail sheath protein subtilisin-like" evidence="2">
    <location>
        <begin position="162"/>
        <end position="381"/>
    </location>
</feature>
<dbReference type="Proteomes" id="UP000179797">
    <property type="component" value="Unassembled WGS sequence"/>
</dbReference>
<name>A0A1S1YVB1_FLAPC</name>
<evidence type="ECO:0000256" key="1">
    <source>
        <dbReference type="ARBA" id="ARBA00008005"/>
    </source>
</evidence>
<proteinExistence type="inferred from homology"/>
<dbReference type="InterPro" id="IPR035089">
    <property type="entry name" value="Phage_sheath_subtilisin"/>
</dbReference>
<accession>A0A1S1YVB1</accession>
<dbReference type="InterPro" id="IPR052042">
    <property type="entry name" value="Tail_sheath_structural"/>
</dbReference>
<dbReference type="Pfam" id="PF04984">
    <property type="entry name" value="Phage_sheath_1"/>
    <property type="match status" value="1"/>
</dbReference>
<dbReference type="OrthoDB" id="9767864at2"/>
<dbReference type="Pfam" id="PF17482">
    <property type="entry name" value="Phage_sheath_1C"/>
    <property type="match status" value="1"/>
</dbReference>
<reference evidence="4 5" key="1">
    <citation type="journal article" date="2012" name="Int. J. Syst. Evol. Microbiol.">
        <title>Flammeovirga pacifica sp. nov., isolated from deep-sea sediment.</title>
        <authorList>
            <person name="Xu H."/>
            <person name="Fu Y."/>
            <person name="Yang N."/>
            <person name="Ding Z."/>
            <person name="Lai Q."/>
            <person name="Zeng R."/>
        </authorList>
    </citation>
    <scope>NUCLEOTIDE SEQUENCE [LARGE SCALE GENOMIC DNA]</scope>
    <source>
        <strain evidence="5">DSM 24597 / LMG 26175 / WPAGA1</strain>
    </source>
</reference>
<evidence type="ECO:0000259" key="2">
    <source>
        <dbReference type="Pfam" id="PF04984"/>
    </source>
</evidence>
<feature type="domain" description="Tail sheath protein C-terminal" evidence="3">
    <location>
        <begin position="385"/>
        <end position="491"/>
    </location>
</feature>
<dbReference type="PANTHER" id="PTHR35861">
    <property type="match status" value="1"/>
</dbReference>
<dbReference type="AlphaFoldDB" id="A0A1S1YVB1"/>
<dbReference type="STRING" id="915059.NH26_00660"/>
<gene>
    <name evidence="4" type="ORF">NH26_00660</name>
</gene>
<dbReference type="Gene3D" id="3.40.50.11780">
    <property type="match status" value="1"/>
</dbReference>
<evidence type="ECO:0008006" key="6">
    <source>
        <dbReference type="Google" id="ProtNLM"/>
    </source>
</evidence>
<evidence type="ECO:0000259" key="3">
    <source>
        <dbReference type="Pfam" id="PF17482"/>
    </source>
</evidence>
<dbReference type="RefSeq" id="WP_044224487.1">
    <property type="nucleotide sequence ID" value="NZ_JRYR02000001.1"/>
</dbReference>
<keyword evidence="5" id="KW-1185">Reference proteome</keyword>
<comment type="caution">
    <text evidence="4">The sequence shown here is derived from an EMBL/GenBank/DDBJ whole genome shotgun (WGS) entry which is preliminary data.</text>
</comment>
<organism evidence="4 5">
    <name type="scientific">Flammeovirga pacifica</name>
    <dbReference type="NCBI Taxonomy" id="915059"/>
    <lineage>
        <taxon>Bacteria</taxon>
        <taxon>Pseudomonadati</taxon>
        <taxon>Bacteroidota</taxon>
        <taxon>Cytophagia</taxon>
        <taxon>Cytophagales</taxon>
        <taxon>Flammeovirgaceae</taxon>
        <taxon>Flammeovirga</taxon>
    </lineage>
</organism>
<protein>
    <recommendedName>
        <fullName evidence="6">Phage tail protein</fullName>
    </recommendedName>
</protein>